<dbReference type="NCBIfam" id="TIGR01554">
    <property type="entry name" value="major_cap_HK97"/>
    <property type="match status" value="1"/>
</dbReference>
<evidence type="ECO:0000313" key="3">
    <source>
        <dbReference type="EMBL" id="KFI90264.1"/>
    </source>
</evidence>
<name>A0A087D414_9BIFI</name>
<dbReference type="AlphaFoldDB" id="A0A087D414"/>
<dbReference type="InterPro" id="IPR054612">
    <property type="entry name" value="Phage_capsid-like_C"/>
</dbReference>
<evidence type="ECO:0000256" key="1">
    <source>
        <dbReference type="ARBA" id="ARBA00004328"/>
    </source>
</evidence>
<evidence type="ECO:0000313" key="4">
    <source>
        <dbReference type="Proteomes" id="UP000029033"/>
    </source>
</evidence>
<organism evidence="3 4">
    <name type="scientific">Bifidobacterium scardovii</name>
    <dbReference type="NCBI Taxonomy" id="158787"/>
    <lineage>
        <taxon>Bacteria</taxon>
        <taxon>Bacillati</taxon>
        <taxon>Actinomycetota</taxon>
        <taxon>Actinomycetes</taxon>
        <taxon>Bifidobacteriales</taxon>
        <taxon>Bifidobacteriaceae</taxon>
        <taxon>Bifidobacterium</taxon>
    </lineage>
</organism>
<proteinExistence type="predicted"/>
<dbReference type="EMBL" id="JGZO01000031">
    <property type="protein sequence ID" value="KFI90264.1"/>
    <property type="molecule type" value="Genomic_DNA"/>
</dbReference>
<evidence type="ECO:0000259" key="2">
    <source>
        <dbReference type="Pfam" id="PF05065"/>
    </source>
</evidence>
<dbReference type="eggNOG" id="COG4653">
    <property type="taxonomic scope" value="Bacteria"/>
</dbReference>
<dbReference type="SUPFAM" id="SSF56563">
    <property type="entry name" value="Major capsid protein gp5"/>
    <property type="match status" value="1"/>
</dbReference>
<comment type="subcellular location">
    <subcellularLocation>
        <location evidence="1">Virion</location>
    </subcellularLocation>
</comment>
<dbReference type="OrthoDB" id="3233650at2"/>
<dbReference type="GeneID" id="85167019"/>
<sequence>MADPTMNRKSAGLDLTPETQAEIWQKAAYQSAFMQLVPQINLPGKGVRVPIITGDPEADWVQEGAVKPKSGVGFGKKDMVPYTIAVILPFSNQFRRDYESLYTQIVAKGPGAIARKFDQTVMGIGDVPGADFDSLKAAPKIALGKTVWKSLNDADDSVTAADGTVDGWALSPQGRSILRQATDNNGRPLFLGSMAESDVNTVLGNRTYISKGVHVPAQAAGTGDNPTPAVPEIVGVVGEFASAAWGTPEGLQTSISDQATVTIDGKAVNLWEQNMFAVRIEMEIGFRVRDINRFALLTK</sequence>
<dbReference type="InterPro" id="IPR024455">
    <property type="entry name" value="Phage_capsid"/>
</dbReference>
<dbReference type="Gene3D" id="3.30.2320.10">
    <property type="entry name" value="hypothetical protein PF0899 domain"/>
    <property type="match status" value="1"/>
</dbReference>
<dbReference type="RefSeq" id="WP_081893092.1">
    <property type="nucleotide sequence ID" value="NZ_CAUPKV010000018.1"/>
</dbReference>
<dbReference type="Gene3D" id="3.30.2400.10">
    <property type="entry name" value="Major capsid protein gp5"/>
    <property type="match status" value="1"/>
</dbReference>
<accession>A0A087D414</accession>
<dbReference type="Pfam" id="PF05065">
    <property type="entry name" value="Phage_capsid"/>
    <property type="match status" value="1"/>
</dbReference>
<comment type="caution">
    <text evidence="3">The sequence shown here is derived from an EMBL/GenBank/DDBJ whole genome shotgun (WGS) entry which is preliminary data.</text>
</comment>
<protein>
    <recommendedName>
        <fullName evidence="2">Phage capsid-like C-terminal domain-containing protein</fullName>
    </recommendedName>
</protein>
<dbReference type="STRING" id="158787.BSCA_1875"/>
<keyword evidence="4" id="KW-1185">Reference proteome</keyword>
<reference evidence="3 4" key="1">
    <citation type="submission" date="2014-03" db="EMBL/GenBank/DDBJ databases">
        <title>Genomics of Bifidobacteria.</title>
        <authorList>
            <person name="Ventura M."/>
            <person name="Milani C."/>
            <person name="Lugli G.A."/>
        </authorList>
    </citation>
    <scope>NUCLEOTIDE SEQUENCE [LARGE SCALE GENOMIC DNA]</scope>
    <source>
        <strain evidence="3 4">LMG 21589</strain>
    </source>
</reference>
<gene>
    <name evidence="3" type="ORF">BSCA_1875</name>
</gene>
<feature type="domain" description="Phage capsid-like C-terminal" evidence="2">
    <location>
        <begin position="16"/>
        <end position="298"/>
    </location>
</feature>
<dbReference type="Proteomes" id="UP000029033">
    <property type="component" value="Unassembled WGS sequence"/>
</dbReference>